<name>A0A3S4BY52_9BRAD</name>
<evidence type="ECO:0000313" key="1">
    <source>
        <dbReference type="EMBL" id="VCU10388.1"/>
    </source>
</evidence>
<reference evidence="2" key="1">
    <citation type="submission" date="2018-10" db="EMBL/GenBank/DDBJ databases">
        <authorList>
            <person name="Peiro R."/>
            <person name="Begona"/>
            <person name="Cbmso G."/>
            <person name="Lopez M."/>
            <person name="Gonzalez S."/>
            <person name="Sacristan E."/>
            <person name="Castillo E."/>
        </authorList>
    </citation>
    <scope>NUCLEOTIDE SEQUENCE [LARGE SCALE GENOMIC DNA]</scope>
</reference>
<comment type="caution">
    <text evidence="1">The sequence shown here is derived from an EMBL/GenBank/DDBJ whole genome shotgun (WGS) entry which is preliminary data.</text>
</comment>
<proteinExistence type="predicted"/>
<dbReference type="EMBL" id="UWOC01000169">
    <property type="protein sequence ID" value="VCU10388.1"/>
    <property type="molecule type" value="Genomic_DNA"/>
</dbReference>
<keyword evidence="2" id="KW-1185">Reference proteome</keyword>
<organism evidence="1 2">
    <name type="scientific">Rhodoplanes serenus</name>
    <dbReference type="NCBI Taxonomy" id="200615"/>
    <lineage>
        <taxon>Bacteria</taxon>
        <taxon>Pseudomonadati</taxon>
        <taxon>Pseudomonadota</taxon>
        <taxon>Alphaproteobacteria</taxon>
        <taxon>Hyphomicrobiales</taxon>
        <taxon>Nitrobacteraceae</taxon>
        <taxon>Rhodoplanes</taxon>
    </lineage>
</organism>
<sequence length="112" mass="12238">MITWATTLPGNAEAAYPAVLRTRYEAVDQKAGGHFIIWLEREKAHHGLDPRLYPAVSYVDVTHVTPSPGSPIISIVEVMPINSTISEFYHLAGIARFKVTGMRIVSSGVPPP</sequence>
<dbReference type="AlphaFoldDB" id="A0A3S4BY52"/>
<evidence type="ECO:0000313" key="2">
    <source>
        <dbReference type="Proteomes" id="UP000289200"/>
    </source>
</evidence>
<gene>
    <name evidence="1" type="ORF">RHODGE_RHODGE_03578</name>
</gene>
<dbReference type="Proteomes" id="UP000289200">
    <property type="component" value="Unassembled WGS sequence"/>
</dbReference>
<accession>A0A3S4BY52</accession>
<dbReference type="RefSeq" id="WP_129610487.1">
    <property type="nucleotide sequence ID" value="NZ_UWOC01000169.1"/>
</dbReference>
<dbReference type="OrthoDB" id="8233046at2"/>
<protein>
    <submittedName>
        <fullName evidence="1">Uncharacterized protein</fullName>
    </submittedName>
</protein>